<accession>A0ABR6WAR7</accession>
<dbReference type="RefSeq" id="WP_186739520.1">
    <property type="nucleotide sequence ID" value="NZ_VFIA01000029.1"/>
</dbReference>
<reference evidence="2 3" key="1">
    <citation type="submission" date="2019-06" db="EMBL/GenBank/DDBJ databases">
        <title>Spirosoma utsteinense sp. nov. isolated from Antarctic ice-free soils.</title>
        <authorList>
            <person name="Tahon G."/>
        </authorList>
    </citation>
    <scope>NUCLEOTIDE SEQUENCE [LARGE SCALE GENOMIC DNA]</scope>
    <source>
        <strain evidence="2 3">LMG 31447</strain>
    </source>
</reference>
<dbReference type="Proteomes" id="UP000700732">
    <property type="component" value="Unassembled WGS sequence"/>
</dbReference>
<feature type="region of interest" description="Disordered" evidence="1">
    <location>
        <begin position="1"/>
        <end position="32"/>
    </location>
</feature>
<organism evidence="2 3">
    <name type="scientific">Spirosoma utsteinense</name>
    <dbReference type="NCBI Taxonomy" id="2585773"/>
    <lineage>
        <taxon>Bacteria</taxon>
        <taxon>Pseudomonadati</taxon>
        <taxon>Bacteroidota</taxon>
        <taxon>Cytophagia</taxon>
        <taxon>Cytophagales</taxon>
        <taxon>Cytophagaceae</taxon>
        <taxon>Spirosoma</taxon>
    </lineage>
</organism>
<protein>
    <submittedName>
        <fullName evidence="2">Uncharacterized protein</fullName>
    </submittedName>
</protein>
<evidence type="ECO:0000313" key="2">
    <source>
        <dbReference type="EMBL" id="MBC3793664.1"/>
    </source>
</evidence>
<comment type="caution">
    <text evidence="2">The sequence shown here is derived from an EMBL/GenBank/DDBJ whole genome shotgun (WGS) entry which is preliminary data.</text>
</comment>
<keyword evidence="3" id="KW-1185">Reference proteome</keyword>
<proteinExistence type="predicted"/>
<gene>
    <name evidence="2" type="ORF">FH603_4183</name>
</gene>
<evidence type="ECO:0000256" key="1">
    <source>
        <dbReference type="SAM" id="MobiDB-lite"/>
    </source>
</evidence>
<evidence type="ECO:0000313" key="3">
    <source>
        <dbReference type="Proteomes" id="UP000700732"/>
    </source>
</evidence>
<feature type="compositionally biased region" description="Polar residues" evidence="1">
    <location>
        <begin position="21"/>
        <end position="32"/>
    </location>
</feature>
<feature type="compositionally biased region" description="Low complexity" evidence="1">
    <location>
        <begin position="8"/>
        <end position="20"/>
    </location>
</feature>
<name>A0ABR6WAR7_9BACT</name>
<dbReference type="EMBL" id="VFIA01000029">
    <property type="protein sequence ID" value="MBC3793664.1"/>
    <property type="molecule type" value="Genomic_DNA"/>
</dbReference>
<sequence length="46" mass="4641">MTIHTVNASASPEASPSTSSGLYLNEQTSSNQSGSFAKVAVPILGC</sequence>